<comment type="caution">
    <text evidence="2">The sequence shown here is derived from an EMBL/GenBank/DDBJ whole genome shotgun (WGS) entry which is preliminary data.</text>
</comment>
<proteinExistence type="predicted"/>
<accession>A0AAE0HJW7</accession>
<reference evidence="2" key="1">
    <citation type="journal article" date="2023" name="Mol. Phylogenet. Evol.">
        <title>Genome-scale phylogeny and comparative genomics of the fungal order Sordariales.</title>
        <authorList>
            <person name="Hensen N."/>
            <person name="Bonometti L."/>
            <person name="Westerberg I."/>
            <person name="Brannstrom I.O."/>
            <person name="Guillou S."/>
            <person name="Cros-Aarteil S."/>
            <person name="Calhoun S."/>
            <person name="Haridas S."/>
            <person name="Kuo A."/>
            <person name="Mondo S."/>
            <person name="Pangilinan J."/>
            <person name="Riley R."/>
            <person name="LaButti K."/>
            <person name="Andreopoulos B."/>
            <person name="Lipzen A."/>
            <person name="Chen C."/>
            <person name="Yan M."/>
            <person name="Daum C."/>
            <person name="Ng V."/>
            <person name="Clum A."/>
            <person name="Steindorff A."/>
            <person name="Ohm R.A."/>
            <person name="Martin F."/>
            <person name="Silar P."/>
            <person name="Natvig D.O."/>
            <person name="Lalanne C."/>
            <person name="Gautier V."/>
            <person name="Ament-Velasquez S.L."/>
            <person name="Kruys A."/>
            <person name="Hutchinson M.I."/>
            <person name="Powell A.J."/>
            <person name="Barry K."/>
            <person name="Miller A.N."/>
            <person name="Grigoriev I.V."/>
            <person name="Debuchy R."/>
            <person name="Gladieux P."/>
            <person name="Hiltunen Thoren M."/>
            <person name="Johannesson H."/>
        </authorList>
    </citation>
    <scope>NUCLEOTIDE SEQUENCE</scope>
    <source>
        <strain evidence="2">CBS 168.71</strain>
    </source>
</reference>
<dbReference type="RefSeq" id="XP_062661453.1">
    <property type="nucleotide sequence ID" value="XM_062806565.1"/>
</dbReference>
<reference evidence="2" key="2">
    <citation type="submission" date="2023-06" db="EMBL/GenBank/DDBJ databases">
        <authorList>
            <consortium name="Lawrence Berkeley National Laboratory"/>
            <person name="Haridas S."/>
            <person name="Hensen N."/>
            <person name="Bonometti L."/>
            <person name="Westerberg I."/>
            <person name="Brannstrom I.O."/>
            <person name="Guillou S."/>
            <person name="Cros-Aarteil S."/>
            <person name="Calhoun S."/>
            <person name="Kuo A."/>
            <person name="Mondo S."/>
            <person name="Pangilinan J."/>
            <person name="Riley R."/>
            <person name="Labutti K."/>
            <person name="Andreopoulos B."/>
            <person name="Lipzen A."/>
            <person name="Chen C."/>
            <person name="Yanf M."/>
            <person name="Daum C."/>
            <person name="Ng V."/>
            <person name="Clum A."/>
            <person name="Steindorff A."/>
            <person name="Ohm R."/>
            <person name="Martin F."/>
            <person name="Silar P."/>
            <person name="Natvig D."/>
            <person name="Lalanne C."/>
            <person name="Gautier V."/>
            <person name="Ament-Velasquez S.L."/>
            <person name="Kruys A."/>
            <person name="Hutchinson M.I."/>
            <person name="Powell A.J."/>
            <person name="Barry K."/>
            <person name="Miller A.N."/>
            <person name="Grigoriev I.V."/>
            <person name="Debuchy R."/>
            <person name="Gladieux P."/>
            <person name="Thoren M.H."/>
            <person name="Johannesson H."/>
        </authorList>
    </citation>
    <scope>NUCLEOTIDE SEQUENCE</scope>
    <source>
        <strain evidence="2">CBS 168.71</strain>
    </source>
</reference>
<dbReference type="GeneID" id="87843513"/>
<feature type="compositionally biased region" description="Basic residues" evidence="1">
    <location>
        <begin position="20"/>
        <end position="32"/>
    </location>
</feature>
<evidence type="ECO:0000313" key="3">
    <source>
        <dbReference type="Proteomes" id="UP001278766"/>
    </source>
</evidence>
<feature type="region of interest" description="Disordered" evidence="1">
    <location>
        <begin position="1"/>
        <end position="51"/>
    </location>
</feature>
<dbReference type="Proteomes" id="UP001278766">
    <property type="component" value="Unassembled WGS sequence"/>
</dbReference>
<dbReference type="EMBL" id="JAUEPN010000003">
    <property type="protein sequence ID" value="KAK3297939.1"/>
    <property type="molecule type" value="Genomic_DNA"/>
</dbReference>
<evidence type="ECO:0000256" key="1">
    <source>
        <dbReference type="SAM" id="MobiDB-lite"/>
    </source>
</evidence>
<evidence type="ECO:0000313" key="2">
    <source>
        <dbReference type="EMBL" id="KAK3297939.1"/>
    </source>
</evidence>
<sequence length="378" mass="42831">MPTALLPPGDGRTRMEPVLRRKRHKSSRRKRYPQTSNATPPPIRAEHPQVTGTTTTNLQVVPRSREYIKLSERPYNKLLRLRGFPDESTTTRRLRVRALNPKALWDMGRTDRLLLLKKLEEMPAVIRFDVGGEMLTDKNGDTANLATVLILSVARRGGEHSELVGELIGLSGPGTVQKIKKYMRPSLARLGMIVPLAHATARHITQPRKHNGGLIGSERVFRDVPHIIATCLDRLDKKKVKWLQSSILRLVTEWGEDDHDRGIRVGLVLVGIKVWLHRAIEGGHFGRAVLLAKVVFGGLSGVPGFGWVFSTTLPFVETTIMHRQKTRRQKFEAVWDQILGTVRVAIDDLPGRRTAEGEGRYREYETYLRRVLDYQLPL</sequence>
<dbReference type="AlphaFoldDB" id="A0AAE0HJW7"/>
<keyword evidence="3" id="KW-1185">Reference proteome</keyword>
<protein>
    <submittedName>
        <fullName evidence="2">Uncharacterized protein</fullName>
    </submittedName>
</protein>
<organism evidence="2 3">
    <name type="scientific">Chaetomium fimeti</name>
    <dbReference type="NCBI Taxonomy" id="1854472"/>
    <lineage>
        <taxon>Eukaryota</taxon>
        <taxon>Fungi</taxon>
        <taxon>Dikarya</taxon>
        <taxon>Ascomycota</taxon>
        <taxon>Pezizomycotina</taxon>
        <taxon>Sordariomycetes</taxon>
        <taxon>Sordariomycetidae</taxon>
        <taxon>Sordariales</taxon>
        <taxon>Chaetomiaceae</taxon>
        <taxon>Chaetomium</taxon>
    </lineage>
</organism>
<name>A0AAE0HJW7_9PEZI</name>
<gene>
    <name evidence="2" type="ORF">B0H64DRAFT_441352</name>
</gene>